<dbReference type="PROSITE" id="PS51278">
    <property type="entry name" value="GATASE_TYPE_2"/>
    <property type="match status" value="1"/>
</dbReference>
<evidence type="ECO:0000256" key="7">
    <source>
        <dbReference type="ARBA" id="ARBA00022962"/>
    </source>
</evidence>
<dbReference type="GO" id="GO:0004044">
    <property type="term" value="F:amidophosphoribosyltransferase activity"/>
    <property type="evidence" value="ECO:0007669"/>
    <property type="project" value="UniProtKB-EC"/>
</dbReference>
<dbReference type="SUPFAM" id="SSF53271">
    <property type="entry name" value="PRTase-like"/>
    <property type="match status" value="1"/>
</dbReference>
<dbReference type="InterPro" id="IPR005854">
    <property type="entry name" value="PurF"/>
</dbReference>
<evidence type="ECO:0000256" key="3">
    <source>
        <dbReference type="ARBA" id="ARBA00011941"/>
    </source>
</evidence>
<evidence type="ECO:0000259" key="8">
    <source>
        <dbReference type="PROSITE" id="PS51278"/>
    </source>
</evidence>
<keyword evidence="6" id="KW-0658">Purine biosynthesis</keyword>
<dbReference type="EC" id="2.4.2.14" evidence="3"/>
<keyword evidence="5" id="KW-0808">Transferase</keyword>
<dbReference type="InterPro" id="IPR029055">
    <property type="entry name" value="Ntn_hydrolases_N"/>
</dbReference>
<protein>
    <recommendedName>
        <fullName evidence="3">amidophosphoribosyltransferase</fullName>
        <ecNumber evidence="3">2.4.2.14</ecNumber>
    </recommendedName>
</protein>
<gene>
    <name evidence="9" type="ORF">LCGC14_0094160</name>
</gene>
<dbReference type="Gene3D" id="3.40.50.2020">
    <property type="match status" value="1"/>
</dbReference>
<sequence length="466" mass="51490">MGGFFGVASKEDCVTDLYYGTDYHSHLGTRRGGLTTLNHTGFTRVIHNIENAQFRSKFDDDISSFEGPAGIGVISDYEDQPLLIGSHLGTYAIITVGVIKNLDALVKKAFSKRHTHFSEMGGGEVNPTELVSTLINQESSFVAGIRRVQESVEGSCSIMLLTAEGIYVARDKLGRTPVIIGRKDGAHAATLESCAFPNLGYATVRDLGPGEIVLMTPDGAETKAPPGKRMQMCTFMWVYYGYPASTYEGINVEDARNRCGAALAKNDDMDIDMVAGIPDSGTAHAIGYANHAGVPYRRPFVKYTPTWPRSFMPQNQDVRDLVARMKLIPVRELIDGKRMLFCEDSIVRGTQLRDTIQRLYEAGAKEVHMRPACPPLIYGCKFLNFSRSRSELDLAGRRAICEIEGEDGKNIEQYTDPCGEKYCAMVDRIARQLNLTSLKYQKLSDLVEAVGLPKEQLCTYCWDGAE</sequence>
<feature type="domain" description="Glutamine amidotransferase type-2" evidence="8">
    <location>
        <begin position="1"/>
        <end position="218"/>
    </location>
</feature>
<name>A0A0F9XVS3_9ZZZZ</name>
<comment type="similarity">
    <text evidence="2">In the C-terminal section; belongs to the purine/pyrimidine phosphoribosyltransferase family.</text>
</comment>
<keyword evidence="4" id="KW-0328">Glycosyltransferase</keyword>
<dbReference type="Pfam" id="PF13537">
    <property type="entry name" value="GATase_7"/>
    <property type="match status" value="1"/>
</dbReference>
<dbReference type="InterPro" id="IPR029057">
    <property type="entry name" value="PRTase-like"/>
</dbReference>
<reference evidence="9" key="1">
    <citation type="journal article" date="2015" name="Nature">
        <title>Complex archaea that bridge the gap between prokaryotes and eukaryotes.</title>
        <authorList>
            <person name="Spang A."/>
            <person name="Saw J.H."/>
            <person name="Jorgensen S.L."/>
            <person name="Zaremba-Niedzwiedzka K."/>
            <person name="Martijn J."/>
            <person name="Lind A.E."/>
            <person name="van Eijk R."/>
            <person name="Schleper C."/>
            <person name="Guy L."/>
            <person name="Ettema T.J."/>
        </authorList>
    </citation>
    <scope>NUCLEOTIDE SEQUENCE</scope>
</reference>
<evidence type="ECO:0000313" key="9">
    <source>
        <dbReference type="EMBL" id="KKO03492.1"/>
    </source>
</evidence>
<dbReference type="PIRSF" id="PIRSF000485">
    <property type="entry name" value="Amd_phspho_trans"/>
    <property type="match status" value="1"/>
</dbReference>
<dbReference type="GO" id="GO:0006189">
    <property type="term" value="P:'de novo' IMP biosynthetic process"/>
    <property type="evidence" value="ECO:0007669"/>
    <property type="project" value="UniProtKB-UniPathway"/>
</dbReference>
<evidence type="ECO:0000256" key="1">
    <source>
        <dbReference type="ARBA" id="ARBA00005209"/>
    </source>
</evidence>
<accession>A0A0F9XVS3</accession>
<dbReference type="GO" id="GO:0009113">
    <property type="term" value="P:purine nucleobase biosynthetic process"/>
    <property type="evidence" value="ECO:0007669"/>
    <property type="project" value="InterPro"/>
</dbReference>
<comment type="caution">
    <text evidence="9">The sequence shown here is derived from an EMBL/GenBank/DDBJ whole genome shotgun (WGS) entry which is preliminary data.</text>
</comment>
<evidence type="ECO:0000256" key="5">
    <source>
        <dbReference type="ARBA" id="ARBA00022679"/>
    </source>
</evidence>
<dbReference type="CDD" id="cd06223">
    <property type="entry name" value="PRTases_typeI"/>
    <property type="match status" value="1"/>
</dbReference>
<evidence type="ECO:0000256" key="6">
    <source>
        <dbReference type="ARBA" id="ARBA00022755"/>
    </source>
</evidence>
<dbReference type="PANTHER" id="PTHR11907">
    <property type="entry name" value="AMIDOPHOSPHORIBOSYLTRANSFERASE"/>
    <property type="match status" value="1"/>
</dbReference>
<dbReference type="InterPro" id="IPR000836">
    <property type="entry name" value="PRTase_dom"/>
</dbReference>
<organism evidence="9">
    <name type="scientific">marine sediment metagenome</name>
    <dbReference type="NCBI Taxonomy" id="412755"/>
    <lineage>
        <taxon>unclassified sequences</taxon>
        <taxon>metagenomes</taxon>
        <taxon>ecological metagenomes</taxon>
    </lineage>
</organism>
<comment type="pathway">
    <text evidence="1">Purine metabolism; IMP biosynthesis via de novo pathway; N(1)-(5-phospho-D-ribosyl)glycinamide from 5-phospho-alpha-D-ribose 1-diphosphate: step 1/2.</text>
</comment>
<dbReference type="UniPathway" id="UPA00074">
    <property type="reaction ID" value="UER00124"/>
</dbReference>
<proteinExistence type="inferred from homology"/>
<dbReference type="EMBL" id="LAZR01000026">
    <property type="protein sequence ID" value="KKO03492.1"/>
    <property type="molecule type" value="Genomic_DNA"/>
</dbReference>
<dbReference type="InterPro" id="IPR017932">
    <property type="entry name" value="GATase_2_dom"/>
</dbReference>
<evidence type="ECO:0000256" key="2">
    <source>
        <dbReference type="ARBA" id="ARBA00010138"/>
    </source>
</evidence>
<dbReference type="Gene3D" id="3.60.20.10">
    <property type="entry name" value="Glutamine Phosphoribosylpyrophosphate, subunit 1, domain 1"/>
    <property type="match status" value="1"/>
</dbReference>
<keyword evidence="7" id="KW-0315">Glutamine amidotransferase</keyword>
<dbReference type="SUPFAM" id="SSF56235">
    <property type="entry name" value="N-terminal nucleophile aminohydrolases (Ntn hydrolases)"/>
    <property type="match status" value="1"/>
</dbReference>
<dbReference type="AlphaFoldDB" id="A0A0F9XVS3"/>
<evidence type="ECO:0000256" key="4">
    <source>
        <dbReference type="ARBA" id="ARBA00022676"/>
    </source>
</evidence>